<dbReference type="EMBL" id="KV454295">
    <property type="protein sequence ID" value="ODQ72712.1"/>
    <property type="molecule type" value="Genomic_DNA"/>
</dbReference>
<dbReference type="Pfam" id="PF03133">
    <property type="entry name" value="TTL"/>
    <property type="match status" value="1"/>
</dbReference>
<dbReference type="SUPFAM" id="SSF56059">
    <property type="entry name" value="Glutathione synthetase ATP-binding domain-like"/>
    <property type="match status" value="1"/>
</dbReference>
<reference evidence="2 3" key="1">
    <citation type="journal article" date="2016" name="Proc. Natl. Acad. Sci. U.S.A.">
        <title>Comparative genomics of biotechnologically important yeasts.</title>
        <authorList>
            <person name="Riley R."/>
            <person name="Haridas S."/>
            <person name="Wolfe K.H."/>
            <person name="Lopes M.R."/>
            <person name="Hittinger C.T."/>
            <person name="Goeker M."/>
            <person name="Salamov A.A."/>
            <person name="Wisecaver J.H."/>
            <person name="Long T.M."/>
            <person name="Calvey C.H."/>
            <person name="Aerts A.L."/>
            <person name="Barry K.W."/>
            <person name="Choi C."/>
            <person name="Clum A."/>
            <person name="Coughlan A.Y."/>
            <person name="Deshpande S."/>
            <person name="Douglass A.P."/>
            <person name="Hanson S.J."/>
            <person name="Klenk H.-P."/>
            <person name="LaButti K.M."/>
            <person name="Lapidus A."/>
            <person name="Lindquist E.A."/>
            <person name="Lipzen A.M."/>
            <person name="Meier-Kolthoff J.P."/>
            <person name="Ohm R.A."/>
            <person name="Otillar R.P."/>
            <person name="Pangilinan J.L."/>
            <person name="Peng Y."/>
            <person name="Rokas A."/>
            <person name="Rosa C.A."/>
            <person name="Scheuner C."/>
            <person name="Sibirny A.A."/>
            <person name="Slot J.C."/>
            <person name="Stielow J.B."/>
            <person name="Sun H."/>
            <person name="Kurtzman C.P."/>
            <person name="Blackwell M."/>
            <person name="Grigoriev I.V."/>
            <person name="Jeffries T.W."/>
        </authorList>
    </citation>
    <scope>NUCLEOTIDE SEQUENCE [LARGE SCALE GENOMIC DNA]</scope>
    <source>
        <strain evidence="2 3">NRRL Y-11557</strain>
    </source>
</reference>
<evidence type="ECO:0000313" key="3">
    <source>
        <dbReference type="Proteomes" id="UP000094385"/>
    </source>
</evidence>
<dbReference type="InterPro" id="IPR036523">
    <property type="entry name" value="SurE-like_sf"/>
</dbReference>
<evidence type="ECO:0000259" key="1">
    <source>
        <dbReference type="Pfam" id="PF01975"/>
    </source>
</evidence>
<evidence type="ECO:0000313" key="2">
    <source>
        <dbReference type="EMBL" id="ODQ72712.1"/>
    </source>
</evidence>
<dbReference type="Gene3D" id="3.30.470.20">
    <property type="entry name" value="ATP-grasp fold, B domain"/>
    <property type="match status" value="1"/>
</dbReference>
<feature type="domain" description="Survival protein SurE-like phosphatase/nucleotidase" evidence="1">
    <location>
        <begin position="58"/>
        <end position="272"/>
    </location>
</feature>
<dbReference type="OrthoDB" id="202825at2759"/>
<dbReference type="Pfam" id="PF01975">
    <property type="entry name" value="SurE"/>
    <property type="match status" value="1"/>
</dbReference>
<dbReference type="InterPro" id="IPR027746">
    <property type="entry name" value="TTL"/>
</dbReference>
<dbReference type="PANTHER" id="PTHR47551">
    <property type="entry name" value="TUBULIN--TYROSINE LIGASE PBY1-RELATED"/>
    <property type="match status" value="1"/>
</dbReference>
<dbReference type="AlphaFoldDB" id="A0A1E3Q6C5"/>
<dbReference type="SUPFAM" id="SSF64167">
    <property type="entry name" value="SurE-like"/>
    <property type="match status" value="1"/>
</dbReference>
<sequence length="779" mass="87733">MGLVPAPSRSLHKLDQIPYTHRSFDTKIWINTRYARAGKICIIGNAVNFVAVTDYRQVTNDDGPPGSDSPFVDYFIDALKKYTDWDISVALPDCQKSWISKAHVIGHTMTASYILPSPTPGEPYEGPYYKKRNQGEEEWVLLDGTPASCAQIGIHHLFNDKGPVNLVLSGPNFGRNSSALYILSSGTIGAALEGALCGIPSIGLSFAYNSPVLDPEHTKTACWLSVRLVKYLYDAWPKDDTVDLYSINIPLNAELSDDTKIKYTHILENRWGSAFEYIEDTVLKSATGELVEVADQVQPEIDDKSGRLQFRWKPNLKAVQDGVTEWPDGNDASAVAQGIISVTPLRANYQGVAGYTGELKLPSSSLRSSPSFTAVITYTSTSYIYPLLTANLHSLFPNVKIVSDPNDPVIEKGSGINVFHYAEYEDLNFERLIADREHYLACSYIYRKALIRKNFLAHAIATYKVKHPDTILTKHFPESYELELDYAEYLDEMLDEIYEFRDQLIDHDSWWILKPSMSDRGQGIRLFHTREELQEIFESYEEMDEEEEEEENDDDAAVKTISESNGIVTSQVRFFLIQKYIKNPLILESCGNRKFHIRTYVVASGALKVYVYKDMLALFALKQYSSPDSDSDLEAHLTNTCLQGDFRDEGSVRRFWSLEGFDKEMVWDQICSITGETFAAAVSLGRLHFQPLPNAFEIYGVDFLVDSDLNTSILEVNAYPDFAQTGDELKELVDGLFKNVLTEIVAPFFTAKDIQESQKDGSGYRELALVLDQNISGGW</sequence>
<dbReference type="InterPro" id="IPR004344">
    <property type="entry name" value="TTL/TTLL_fam"/>
</dbReference>
<dbReference type="GO" id="GO:0000932">
    <property type="term" value="C:P-body"/>
    <property type="evidence" value="ECO:0007669"/>
    <property type="project" value="EnsemblFungi"/>
</dbReference>
<keyword evidence="3" id="KW-1185">Reference proteome</keyword>
<dbReference type="PANTHER" id="PTHR47551:SF1">
    <property type="entry name" value="TUBULIN--TYROSINE LIGASE PBY1-RELATED"/>
    <property type="match status" value="1"/>
</dbReference>
<dbReference type="Proteomes" id="UP000094385">
    <property type="component" value="Unassembled WGS sequence"/>
</dbReference>
<dbReference type="InterPro" id="IPR002828">
    <property type="entry name" value="SurE-like_Pase/nucleotidase"/>
</dbReference>
<dbReference type="NCBIfam" id="TIGR00087">
    <property type="entry name" value="surE"/>
    <property type="match status" value="1"/>
</dbReference>
<dbReference type="PROSITE" id="PS51221">
    <property type="entry name" value="TTL"/>
    <property type="match status" value="1"/>
</dbReference>
<dbReference type="STRING" id="675824.A0A1E3Q6C5"/>
<name>A0A1E3Q6C5_LIPST</name>
<organism evidence="2 3">
    <name type="scientific">Lipomyces starkeyi NRRL Y-11557</name>
    <dbReference type="NCBI Taxonomy" id="675824"/>
    <lineage>
        <taxon>Eukaryota</taxon>
        <taxon>Fungi</taxon>
        <taxon>Dikarya</taxon>
        <taxon>Ascomycota</taxon>
        <taxon>Saccharomycotina</taxon>
        <taxon>Lipomycetes</taxon>
        <taxon>Lipomycetales</taxon>
        <taxon>Lipomycetaceae</taxon>
        <taxon>Lipomyces</taxon>
    </lineage>
</organism>
<dbReference type="Gene3D" id="3.40.1210.10">
    <property type="entry name" value="Survival protein SurE-like phosphatase/nucleotidase"/>
    <property type="match status" value="1"/>
</dbReference>
<accession>A0A1E3Q6C5</accession>
<proteinExistence type="predicted"/>
<dbReference type="GO" id="GO:0016787">
    <property type="term" value="F:hydrolase activity"/>
    <property type="evidence" value="ECO:0007669"/>
    <property type="project" value="InterPro"/>
</dbReference>
<protein>
    <recommendedName>
        <fullName evidence="1">Survival protein SurE-like phosphatase/nucleotidase domain-containing protein</fullName>
    </recommendedName>
</protein>
<gene>
    <name evidence="2" type="ORF">LIPSTDRAFT_53705</name>
</gene>